<dbReference type="AlphaFoldDB" id="W6R0Z4"/>
<dbReference type="OrthoDB" id="5917852at2"/>
<dbReference type="HOGENOM" id="CLU_010908_0_0_6"/>
<dbReference type="RefSeq" id="WP_003463626.1">
    <property type="nucleotide sequence ID" value="NZ_HG916826.1"/>
</dbReference>
<organism evidence="1 2">
    <name type="scientific">Ectopseudomonas oleovorans (strain CECT 5344)</name>
    <name type="common">Pseudomonas pseudoalcaligenes</name>
    <dbReference type="NCBI Taxonomy" id="1182590"/>
    <lineage>
        <taxon>Bacteria</taxon>
        <taxon>Pseudomonadati</taxon>
        <taxon>Pseudomonadota</taxon>
        <taxon>Gammaproteobacteria</taxon>
        <taxon>Pseudomonadales</taxon>
        <taxon>Pseudomonadaceae</taxon>
        <taxon>Ectopseudomonas</taxon>
    </lineage>
</organism>
<proteinExistence type="predicted"/>
<dbReference type="EMBL" id="HG916826">
    <property type="protein sequence ID" value="CDM42377.1"/>
    <property type="molecule type" value="Genomic_DNA"/>
</dbReference>
<evidence type="ECO:0008006" key="3">
    <source>
        <dbReference type="Google" id="ProtNLM"/>
    </source>
</evidence>
<evidence type="ECO:0000313" key="2">
    <source>
        <dbReference type="Proteomes" id="UP000032841"/>
    </source>
</evidence>
<name>W6R0Z4_ECTO5</name>
<dbReference type="KEGG" id="ppse:BN5_3835"/>
<evidence type="ECO:0000313" key="1">
    <source>
        <dbReference type="EMBL" id="CDM42377.1"/>
    </source>
</evidence>
<gene>
    <name evidence="1" type="ORF">BN5_3835</name>
</gene>
<reference evidence="1 2" key="1">
    <citation type="submission" date="2013-11" db="EMBL/GenBank/DDBJ databases">
        <title>Complete genome sequence of the cyanide-degrading bacterium Pseudomonas pseudoalcaligenes CECT 5344.</title>
        <authorList>
            <person name="Wibberg D."/>
            <person name="Puehler A."/>
            <person name="Schlueter A."/>
        </authorList>
    </citation>
    <scope>NUCLEOTIDE SEQUENCE [LARGE SCALE GENOMIC DNA]</scope>
    <source>
        <strain evidence="2">CECT 5344</strain>
    </source>
</reference>
<protein>
    <recommendedName>
        <fullName evidence="3">Tip attachment protein J domain-containing protein</fullName>
    </recommendedName>
</protein>
<dbReference type="eggNOG" id="COG4733">
    <property type="taxonomic scope" value="Bacteria"/>
</dbReference>
<dbReference type="Proteomes" id="UP000032841">
    <property type="component" value="Chromosome"/>
</dbReference>
<accession>W6R0Z4</accession>
<sequence>MGAKPKSQTVGRRYYYDIHMGLGLPLDEIVEIQASDKRAWRGSITSNGQIYINAPNLFGGDAGEGGLQGTIDVLFGEENQPVLPRLAAMLGGLVPAFRGITTAFYSGLVTSMNPRPFPWKILRRGGNRLWGADGAWYPERQFIWLADNQIKAMNGAHILYCMYTSPRLRRRLPRVRMDDAAWRAAADRLYSEQLGLCLEWKRSAPFKEFREAVLAHIGAEVFVDRRTALLSIRLIRDDYNVEDLDLFDEDSGLLEIIEDEASSNSSTSVPSELVVSYVDAIDGKKKHVRVVNSAVAARDGGRSSESIEYFGAPTGEIAGRLALRDLRVKTAGLKRYKVVLDRRGRDITPGKPFRVRSLRRGIAEIVVRAGRCEDGPLTSGRITVTALQDVFGLPVASYVAVPPAGWLPPDRTPYAVAVRRLMEVPYRELAGIIDPANLELLDPTAAYMAALAVAPTSLSFSYTLTNRVGSSGPFAIRESGDWCPSALLVSAMPQEPGPTAVSLTSATRLGDVRVGMAALVGEEIVRVDAVNYETAVVTLARGCADTVPTLHAAGARVWFYDEYEGIDETAYTQGVTLQARLLTNTSEGQLDPALAGTDSIALQGRQGRPYPPGQFRIGGVNYPASVEGGVVLSWAHRDRLGQADQLIDTTMGNIGPEAGTTYSCRLLRADNSAQLAIHAGLSDTTATLVTTYEGQVIAELWSVRGGLQSIQRQRWQFEHTNPPPP</sequence>